<gene>
    <name evidence="1" type="ORF">VNO77_11780</name>
</gene>
<protein>
    <submittedName>
        <fullName evidence="1">Uncharacterized protein</fullName>
    </submittedName>
</protein>
<proteinExistence type="predicted"/>
<evidence type="ECO:0000313" key="2">
    <source>
        <dbReference type="Proteomes" id="UP001367508"/>
    </source>
</evidence>
<accession>A0AAN9LW00</accession>
<evidence type="ECO:0000313" key="1">
    <source>
        <dbReference type="EMBL" id="KAK7343212.1"/>
    </source>
</evidence>
<organism evidence="1 2">
    <name type="scientific">Canavalia gladiata</name>
    <name type="common">Sword bean</name>
    <name type="synonym">Dolichos gladiatus</name>
    <dbReference type="NCBI Taxonomy" id="3824"/>
    <lineage>
        <taxon>Eukaryota</taxon>
        <taxon>Viridiplantae</taxon>
        <taxon>Streptophyta</taxon>
        <taxon>Embryophyta</taxon>
        <taxon>Tracheophyta</taxon>
        <taxon>Spermatophyta</taxon>
        <taxon>Magnoliopsida</taxon>
        <taxon>eudicotyledons</taxon>
        <taxon>Gunneridae</taxon>
        <taxon>Pentapetalae</taxon>
        <taxon>rosids</taxon>
        <taxon>fabids</taxon>
        <taxon>Fabales</taxon>
        <taxon>Fabaceae</taxon>
        <taxon>Papilionoideae</taxon>
        <taxon>50 kb inversion clade</taxon>
        <taxon>NPAAA clade</taxon>
        <taxon>indigoferoid/millettioid clade</taxon>
        <taxon>Phaseoleae</taxon>
        <taxon>Canavalia</taxon>
    </lineage>
</organism>
<name>A0AAN9LW00_CANGL</name>
<dbReference type="AlphaFoldDB" id="A0AAN9LW00"/>
<reference evidence="1 2" key="1">
    <citation type="submission" date="2024-01" db="EMBL/GenBank/DDBJ databases">
        <title>The genomes of 5 underutilized Papilionoideae crops provide insights into root nodulation and disease resistanc.</title>
        <authorList>
            <person name="Jiang F."/>
        </authorList>
    </citation>
    <scope>NUCLEOTIDE SEQUENCE [LARGE SCALE GENOMIC DNA]</scope>
    <source>
        <strain evidence="1">LVBAO_FW01</strain>
        <tissue evidence="1">Leaves</tissue>
    </source>
</reference>
<dbReference type="Proteomes" id="UP001367508">
    <property type="component" value="Unassembled WGS sequence"/>
</dbReference>
<comment type="caution">
    <text evidence="1">The sequence shown here is derived from an EMBL/GenBank/DDBJ whole genome shotgun (WGS) entry which is preliminary data.</text>
</comment>
<dbReference type="EMBL" id="JAYMYQ010000003">
    <property type="protein sequence ID" value="KAK7343212.1"/>
    <property type="molecule type" value="Genomic_DNA"/>
</dbReference>
<sequence>MVRYVHKFVLLLGEISSKEFIFKISGIECEICIYPTLSDRLKTRILNQAEQPRIVIKSHTYEMICS</sequence>
<keyword evidence="2" id="KW-1185">Reference proteome</keyword>